<dbReference type="EMBL" id="JAATLK010000001">
    <property type="protein sequence ID" value="NIZ47575.1"/>
    <property type="molecule type" value="Genomic_DNA"/>
</dbReference>
<keyword evidence="3" id="KW-1185">Reference proteome</keyword>
<dbReference type="AlphaFoldDB" id="A0A968GG07"/>
<keyword evidence="1" id="KW-0812">Transmembrane</keyword>
<gene>
    <name evidence="2" type="ORF">HCT46_06595</name>
</gene>
<feature type="transmembrane region" description="Helical" evidence="1">
    <location>
        <begin position="12"/>
        <end position="31"/>
    </location>
</feature>
<dbReference type="RefSeq" id="WP_167704053.1">
    <property type="nucleotide sequence ID" value="NZ_CP118168.1"/>
</dbReference>
<sequence length="85" mass="9352">MTVKNTPSHMHPALRFFIISVGTFPLAYLLTYPIVALSTKNSWSTNRQITTTLAVSAGLSVTVSLIDLILGFTNRKKNEYSHAAI</sequence>
<proteinExistence type="predicted"/>
<evidence type="ECO:0000256" key="1">
    <source>
        <dbReference type="SAM" id="Phobius"/>
    </source>
</evidence>
<accession>A0A968GG07</accession>
<evidence type="ECO:0000313" key="2">
    <source>
        <dbReference type="EMBL" id="NIZ47575.1"/>
    </source>
</evidence>
<reference evidence="2" key="1">
    <citation type="submission" date="2020-03" db="EMBL/GenBank/DDBJ databases">
        <title>Spirochaetal bacteria isolated from arthropods constitute a novel genus Entomospira genus novum within the order Spirochaetales.</title>
        <authorList>
            <person name="Grana-Miraglia L."/>
            <person name="Sikutova S."/>
            <person name="Fingerle V."/>
            <person name="Sing A."/>
            <person name="Castillo-Ramirez S."/>
            <person name="Margos G."/>
            <person name="Rudolf I."/>
        </authorList>
    </citation>
    <scope>NUCLEOTIDE SEQUENCE</scope>
    <source>
        <strain evidence="2">BR208</strain>
    </source>
</reference>
<feature type="transmembrane region" description="Helical" evidence="1">
    <location>
        <begin position="51"/>
        <end position="72"/>
    </location>
</feature>
<evidence type="ECO:0000313" key="3">
    <source>
        <dbReference type="Proteomes" id="UP000752013"/>
    </source>
</evidence>
<name>A0A968GG07_9SPIO</name>
<keyword evidence="1" id="KW-0472">Membrane</keyword>
<organism evidence="2 3">
    <name type="scientific">Entomospira nematocerorum</name>
    <dbReference type="NCBI Taxonomy" id="2719987"/>
    <lineage>
        <taxon>Bacteria</taxon>
        <taxon>Pseudomonadati</taxon>
        <taxon>Spirochaetota</taxon>
        <taxon>Spirochaetia</taxon>
        <taxon>Spirochaetales</taxon>
        <taxon>Spirochaetaceae</taxon>
        <taxon>Entomospira</taxon>
    </lineage>
</organism>
<keyword evidence="1" id="KW-1133">Transmembrane helix</keyword>
<comment type="caution">
    <text evidence="2">The sequence shown here is derived from an EMBL/GenBank/DDBJ whole genome shotgun (WGS) entry which is preliminary data.</text>
</comment>
<dbReference type="Proteomes" id="UP000752013">
    <property type="component" value="Unassembled WGS sequence"/>
</dbReference>
<protein>
    <submittedName>
        <fullName evidence="2">Uncharacterized protein</fullName>
    </submittedName>
</protein>